<dbReference type="Gramene" id="XM_028353894.1">
    <property type="protein sequence ID" value="XP_028209695.1"/>
    <property type="gene ID" value="LOC114392682"/>
</dbReference>
<name>A0A445G0Y5_GLYSO</name>
<reference evidence="1 2" key="1">
    <citation type="submission" date="2018-09" db="EMBL/GenBank/DDBJ databases">
        <title>A high-quality reference genome of wild soybean provides a powerful tool to mine soybean genomes.</title>
        <authorList>
            <person name="Xie M."/>
            <person name="Chung C.Y.L."/>
            <person name="Li M.-W."/>
            <person name="Wong F.-L."/>
            <person name="Chan T.-F."/>
            <person name="Lam H.-M."/>
        </authorList>
    </citation>
    <scope>NUCLEOTIDE SEQUENCE [LARGE SCALE GENOMIC DNA]</scope>
    <source>
        <strain evidence="2">cv. W05</strain>
        <tissue evidence="1">Hypocotyl of etiolated seedlings</tissue>
    </source>
</reference>
<dbReference type="GO" id="GO:0006950">
    <property type="term" value="P:response to stress"/>
    <property type="evidence" value="ECO:0007669"/>
    <property type="project" value="TreeGrafter"/>
</dbReference>
<comment type="caution">
    <text evidence="1">The sequence shown here is derived from an EMBL/GenBank/DDBJ whole genome shotgun (WGS) entry which is preliminary data.</text>
</comment>
<proteinExistence type="predicted"/>
<dbReference type="GO" id="GO:0005739">
    <property type="term" value="C:mitochondrion"/>
    <property type="evidence" value="ECO:0007669"/>
    <property type="project" value="TreeGrafter"/>
</dbReference>
<organism evidence="1 2">
    <name type="scientific">Glycine soja</name>
    <name type="common">Wild soybean</name>
    <dbReference type="NCBI Taxonomy" id="3848"/>
    <lineage>
        <taxon>Eukaryota</taxon>
        <taxon>Viridiplantae</taxon>
        <taxon>Streptophyta</taxon>
        <taxon>Embryophyta</taxon>
        <taxon>Tracheophyta</taxon>
        <taxon>Spermatophyta</taxon>
        <taxon>Magnoliopsida</taxon>
        <taxon>eudicotyledons</taxon>
        <taxon>Gunneridae</taxon>
        <taxon>Pentapetalae</taxon>
        <taxon>rosids</taxon>
        <taxon>fabids</taxon>
        <taxon>Fabales</taxon>
        <taxon>Fabaceae</taxon>
        <taxon>Papilionoideae</taxon>
        <taxon>50 kb inversion clade</taxon>
        <taxon>NPAAA clade</taxon>
        <taxon>indigoferoid/millettioid clade</taxon>
        <taxon>Phaseoleae</taxon>
        <taxon>Glycine</taxon>
        <taxon>Glycine subgen. Soja</taxon>
    </lineage>
</organism>
<accession>A0A445G0Y5</accession>
<dbReference type="InterPro" id="IPR004926">
    <property type="entry name" value="LEA_3a"/>
</dbReference>
<sequence length="113" mass="12283">MARSLSQAKRIGVLVAQSISLIPVHRRGYAVASDVSVRVGLGNIGRRNGIVGGVEEKPDTRDGSKAYSTDWAPDPVTGYYRPINHTPEIDPVELRHRLLRSPPLEPRGVAGHP</sequence>
<gene>
    <name evidence="1" type="ORF">D0Y65_044695</name>
</gene>
<keyword evidence="2" id="KW-1185">Reference proteome</keyword>
<dbReference type="PANTHER" id="PTHR33509">
    <property type="entry name" value="LATE EMBRYOGENIS ABUNDANT PROTEIN 2-RELATED"/>
    <property type="match status" value="1"/>
</dbReference>
<evidence type="ECO:0000313" key="1">
    <source>
        <dbReference type="EMBL" id="RZB54889.1"/>
    </source>
</evidence>
<dbReference type="Proteomes" id="UP000289340">
    <property type="component" value="Chromosome 17"/>
</dbReference>
<dbReference type="EMBL" id="QZWG01000017">
    <property type="protein sequence ID" value="RZB54889.1"/>
    <property type="molecule type" value="Genomic_DNA"/>
</dbReference>
<dbReference type="Pfam" id="PF03242">
    <property type="entry name" value="LEA_3a"/>
    <property type="match status" value="1"/>
</dbReference>
<dbReference type="AlphaFoldDB" id="A0A445G0Y5"/>
<protein>
    <submittedName>
        <fullName evidence="1">Late embryogenesis abundant protein Lea5</fullName>
    </submittedName>
</protein>
<dbReference type="PANTHER" id="PTHR33509:SF34">
    <property type="entry name" value="LATE EMBRYOGENIS ABUNDANT PROTEIN 41"/>
    <property type="match status" value="1"/>
</dbReference>
<evidence type="ECO:0000313" key="2">
    <source>
        <dbReference type="Proteomes" id="UP000289340"/>
    </source>
</evidence>